<sequence length="60" mass="6270">MPDYVAAQGIDLLVMGTVARTGIPGFVIGNTAENLVRKIGCSLLALKPPGFTSPVRSEAR</sequence>
<evidence type="ECO:0000313" key="6">
    <source>
        <dbReference type="EMBL" id="MFC6670537.1"/>
    </source>
</evidence>
<feature type="domain" description="UspA" evidence="5">
    <location>
        <begin position="3"/>
        <end position="46"/>
    </location>
</feature>
<keyword evidence="3" id="KW-0963">Cytoplasm</keyword>
<gene>
    <name evidence="6" type="ORF">ACFQDL_10895</name>
</gene>
<accession>A0ABW1ZZC0</accession>
<evidence type="ECO:0000313" key="7">
    <source>
        <dbReference type="Proteomes" id="UP001596422"/>
    </source>
</evidence>
<evidence type="ECO:0000256" key="4">
    <source>
        <dbReference type="ARBA" id="ARBA00037131"/>
    </source>
</evidence>
<evidence type="ECO:0000256" key="3">
    <source>
        <dbReference type="ARBA" id="ARBA00022490"/>
    </source>
</evidence>
<evidence type="ECO:0000259" key="5">
    <source>
        <dbReference type="Pfam" id="PF00582"/>
    </source>
</evidence>
<organism evidence="6 7">
    <name type="scientific">Marinobacterium aestuariivivens</name>
    <dbReference type="NCBI Taxonomy" id="1698799"/>
    <lineage>
        <taxon>Bacteria</taxon>
        <taxon>Pseudomonadati</taxon>
        <taxon>Pseudomonadota</taxon>
        <taxon>Gammaproteobacteria</taxon>
        <taxon>Oceanospirillales</taxon>
        <taxon>Oceanospirillaceae</taxon>
        <taxon>Marinobacterium</taxon>
    </lineage>
</organism>
<protein>
    <submittedName>
        <fullName evidence="6">Universal stress protein</fullName>
    </submittedName>
</protein>
<name>A0ABW1ZZC0_9GAMM</name>
<dbReference type="RefSeq" id="WP_379913015.1">
    <property type="nucleotide sequence ID" value="NZ_JBHSWE010000001.1"/>
</dbReference>
<dbReference type="Pfam" id="PF00582">
    <property type="entry name" value="Usp"/>
    <property type="match status" value="1"/>
</dbReference>
<dbReference type="Proteomes" id="UP001596422">
    <property type="component" value="Unassembled WGS sequence"/>
</dbReference>
<dbReference type="PANTHER" id="PTHR47892:SF1">
    <property type="entry name" value="UNIVERSAL STRESS PROTEIN E"/>
    <property type="match status" value="1"/>
</dbReference>
<dbReference type="PANTHER" id="PTHR47892">
    <property type="entry name" value="UNIVERSAL STRESS PROTEIN E"/>
    <property type="match status" value="1"/>
</dbReference>
<comment type="function">
    <text evidence="4">Required for resistance to DNA-damaging agents.</text>
</comment>
<dbReference type="InterPro" id="IPR006016">
    <property type="entry name" value="UspA"/>
</dbReference>
<dbReference type="Gene3D" id="3.40.50.12370">
    <property type="match status" value="1"/>
</dbReference>
<comment type="caution">
    <text evidence="6">The sequence shown here is derived from an EMBL/GenBank/DDBJ whole genome shotgun (WGS) entry which is preliminary data.</text>
</comment>
<reference evidence="7" key="1">
    <citation type="journal article" date="2019" name="Int. J. Syst. Evol. Microbiol.">
        <title>The Global Catalogue of Microorganisms (GCM) 10K type strain sequencing project: providing services to taxonomists for standard genome sequencing and annotation.</title>
        <authorList>
            <consortium name="The Broad Institute Genomics Platform"/>
            <consortium name="The Broad Institute Genome Sequencing Center for Infectious Disease"/>
            <person name="Wu L."/>
            <person name="Ma J."/>
        </authorList>
    </citation>
    <scope>NUCLEOTIDE SEQUENCE [LARGE SCALE GENOMIC DNA]</scope>
    <source>
        <strain evidence="7">NBRC 111756</strain>
    </source>
</reference>
<dbReference type="EMBL" id="JBHSWE010000001">
    <property type="protein sequence ID" value="MFC6670537.1"/>
    <property type="molecule type" value="Genomic_DNA"/>
</dbReference>
<comment type="similarity">
    <text evidence="2">Belongs to the universal stress protein A family.</text>
</comment>
<evidence type="ECO:0000256" key="1">
    <source>
        <dbReference type="ARBA" id="ARBA00004496"/>
    </source>
</evidence>
<evidence type="ECO:0000256" key="2">
    <source>
        <dbReference type="ARBA" id="ARBA00008791"/>
    </source>
</evidence>
<dbReference type="SUPFAM" id="SSF52402">
    <property type="entry name" value="Adenine nucleotide alpha hydrolases-like"/>
    <property type="match status" value="1"/>
</dbReference>
<comment type="subcellular location">
    <subcellularLocation>
        <location evidence="1">Cytoplasm</location>
    </subcellularLocation>
</comment>
<keyword evidence="7" id="KW-1185">Reference proteome</keyword>
<proteinExistence type="inferred from homology"/>